<dbReference type="GO" id="GO:0000155">
    <property type="term" value="F:phosphorelay sensor kinase activity"/>
    <property type="evidence" value="ECO:0007669"/>
    <property type="project" value="InterPro"/>
</dbReference>
<evidence type="ECO:0000256" key="4">
    <source>
        <dbReference type="ARBA" id="ARBA00022777"/>
    </source>
</evidence>
<feature type="domain" description="Response regulatory" evidence="8">
    <location>
        <begin position="5"/>
        <end position="143"/>
    </location>
</feature>
<name>A0A928ZXC8_LEPEC</name>
<dbReference type="PRINTS" id="PR00344">
    <property type="entry name" value="BCTRLSENSOR"/>
</dbReference>
<dbReference type="InterPro" id="IPR036097">
    <property type="entry name" value="HisK_dim/P_sf"/>
</dbReference>
<accession>A0A928ZXC8</accession>
<dbReference type="InterPro" id="IPR001789">
    <property type="entry name" value="Sig_transdc_resp-reg_receiver"/>
</dbReference>
<evidence type="ECO:0000313" key="10">
    <source>
        <dbReference type="Proteomes" id="UP000615026"/>
    </source>
</evidence>
<evidence type="ECO:0000256" key="1">
    <source>
        <dbReference type="ARBA" id="ARBA00000085"/>
    </source>
</evidence>
<keyword evidence="3 6" id="KW-0597">Phosphoprotein</keyword>
<dbReference type="Gene3D" id="3.30.565.10">
    <property type="entry name" value="Histidine kinase-like ATPase, C-terminal domain"/>
    <property type="match status" value="1"/>
</dbReference>
<dbReference type="SUPFAM" id="SSF52172">
    <property type="entry name" value="CheY-like"/>
    <property type="match status" value="1"/>
</dbReference>
<dbReference type="AlphaFoldDB" id="A0A928ZXC8"/>
<dbReference type="SMART" id="SM00387">
    <property type="entry name" value="HATPase_c"/>
    <property type="match status" value="1"/>
</dbReference>
<dbReference type="SMART" id="SM00388">
    <property type="entry name" value="HisKA"/>
    <property type="match status" value="1"/>
</dbReference>
<reference evidence="9" key="1">
    <citation type="submission" date="2020-10" db="EMBL/GenBank/DDBJ databases">
        <authorList>
            <person name="Castelo-Branco R."/>
            <person name="Eusebio N."/>
            <person name="Adriana R."/>
            <person name="Vieira A."/>
            <person name="Brugerolle De Fraissinette N."/>
            <person name="Rezende De Castro R."/>
            <person name="Schneider M.P."/>
            <person name="Vasconcelos V."/>
            <person name="Leao P.N."/>
        </authorList>
    </citation>
    <scope>NUCLEOTIDE SEQUENCE</scope>
    <source>
        <strain evidence="9">LEGE 11479</strain>
    </source>
</reference>
<feature type="modified residue" description="4-aspartylphosphate" evidence="6">
    <location>
        <position position="76"/>
    </location>
</feature>
<evidence type="ECO:0000256" key="5">
    <source>
        <dbReference type="ARBA" id="ARBA00023012"/>
    </source>
</evidence>
<dbReference type="Pfam" id="PF02518">
    <property type="entry name" value="HATPase_c"/>
    <property type="match status" value="1"/>
</dbReference>
<evidence type="ECO:0000256" key="6">
    <source>
        <dbReference type="PROSITE-ProRule" id="PRU00169"/>
    </source>
</evidence>
<evidence type="ECO:0000259" key="7">
    <source>
        <dbReference type="PROSITE" id="PS50109"/>
    </source>
</evidence>
<dbReference type="Gene3D" id="3.40.50.2300">
    <property type="match status" value="1"/>
</dbReference>
<dbReference type="EC" id="2.7.13.3" evidence="2"/>
<protein>
    <recommendedName>
        <fullName evidence="2">histidine kinase</fullName>
        <ecNumber evidence="2">2.7.13.3</ecNumber>
    </recommendedName>
</protein>
<dbReference type="InterPro" id="IPR003594">
    <property type="entry name" value="HATPase_dom"/>
</dbReference>
<keyword evidence="10" id="KW-1185">Reference proteome</keyword>
<keyword evidence="5" id="KW-0902">Two-component regulatory system</keyword>
<dbReference type="InterPro" id="IPR036890">
    <property type="entry name" value="HATPase_C_sf"/>
</dbReference>
<gene>
    <name evidence="9" type="ORF">IQ260_21615</name>
</gene>
<sequence length="422" mass="47266">MQQPSILVIDDNPENFEVIEILLSNATEDISSNNSPSLDTAAKDQKQPNYRLQYAANGQEALNSLDVFKPDLILLDVMMPGIDGIEVCRQIKAMPKWQSVPIIMVTVLTAKSTLAECLRAGADDFISKPVNALELRARVGSMLRIKRQHDRLKQLAQRIKKQRNYIRSVSKLQHSSITLLTNSLQTLRQGLATNLTQELNSPLRGLLAILTMLQVQFNDMSPSELRQSINQASQSAHQLETLLQQILFYLYLESKAAQKSNVSLLLETSKQQYSTQQLISQIAKTRAARAQRSEDLILELQEAHLSITKQYLSLIVGALIDNALKFSPSRTPIMVRSNVEENMFYLWVRDCGRGMTQQQIASIGAFTQFERQVSGKQGLGLGLTLSKKIVYLYHGRLIISSTPDKGTTVQVILPINHKAVVK</sequence>
<dbReference type="Pfam" id="PF00072">
    <property type="entry name" value="Response_reg"/>
    <property type="match status" value="1"/>
</dbReference>
<keyword evidence="4 9" id="KW-0808">Transferase</keyword>
<dbReference type="PANTHER" id="PTHR43547:SF2">
    <property type="entry name" value="HYBRID SIGNAL TRANSDUCTION HISTIDINE KINASE C"/>
    <property type="match status" value="1"/>
</dbReference>
<dbReference type="InterPro" id="IPR004358">
    <property type="entry name" value="Sig_transdc_His_kin-like_C"/>
</dbReference>
<dbReference type="Proteomes" id="UP000615026">
    <property type="component" value="Unassembled WGS sequence"/>
</dbReference>
<dbReference type="SMART" id="SM00448">
    <property type="entry name" value="REC"/>
    <property type="match status" value="1"/>
</dbReference>
<feature type="domain" description="Histidine kinase" evidence="7">
    <location>
        <begin position="194"/>
        <end position="417"/>
    </location>
</feature>
<dbReference type="PROSITE" id="PS50109">
    <property type="entry name" value="HIS_KIN"/>
    <property type="match status" value="1"/>
</dbReference>
<dbReference type="InterPro" id="IPR005467">
    <property type="entry name" value="His_kinase_dom"/>
</dbReference>
<dbReference type="CDD" id="cd00082">
    <property type="entry name" value="HisKA"/>
    <property type="match status" value="1"/>
</dbReference>
<dbReference type="PROSITE" id="PS50110">
    <property type="entry name" value="RESPONSE_REGULATORY"/>
    <property type="match status" value="1"/>
</dbReference>
<dbReference type="InterPro" id="IPR003661">
    <property type="entry name" value="HisK_dim/P_dom"/>
</dbReference>
<proteinExistence type="predicted"/>
<comment type="caution">
    <text evidence="9">The sequence shown here is derived from an EMBL/GenBank/DDBJ whole genome shotgun (WGS) entry which is preliminary data.</text>
</comment>
<comment type="catalytic activity">
    <reaction evidence="1">
        <text>ATP + protein L-histidine = ADP + protein N-phospho-L-histidine.</text>
        <dbReference type="EC" id="2.7.13.3"/>
    </reaction>
</comment>
<dbReference type="PANTHER" id="PTHR43547">
    <property type="entry name" value="TWO-COMPONENT HISTIDINE KINASE"/>
    <property type="match status" value="1"/>
</dbReference>
<evidence type="ECO:0000259" key="8">
    <source>
        <dbReference type="PROSITE" id="PS50110"/>
    </source>
</evidence>
<dbReference type="RefSeq" id="WP_193995157.1">
    <property type="nucleotide sequence ID" value="NZ_JADEXP010000252.1"/>
</dbReference>
<keyword evidence="4 9" id="KW-0418">Kinase</keyword>
<dbReference type="EMBL" id="JADEXP010000252">
    <property type="protein sequence ID" value="MBE9069244.1"/>
    <property type="molecule type" value="Genomic_DNA"/>
</dbReference>
<organism evidence="9 10">
    <name type="scientific">Leptolyngbya cf. ectocarpi LEGE 11479</name>
    <dbReference type="NCBI Taxonomy" id="1828722"/>
    <lineage>
        <taxon>Bacteria</taxon>
        <taxon>Bacillati</taxon>
        <taxon>Cyanobacteriota</taxon>
        <taxon>Cyanophyceae</taxon>
        <taxon>Leptolyngbyales</taxon>
        <taxon>Leptolyngbyaceae</taxon>
        <taxon>Leptolyngbya group</taxon>
        <taxon>Leptolyngbya</taxon>
    </lineage>
</organism>
<dbReference type="SUPFAM" id="SSF55874">
    <property type="entry name" value="ATPase domain of HSP90 chaperone/DNA topoisomerase II/histidine kinase"/>
    <property type="match status" value="1"/>
</dbReference>
<dbReference type="InterPro" id="IPR011006">
    <property type="entry name" value="CheY-like_superfamily"/>
</dbReference>
<dbReference type="SUPFAM" id="SSF47384">
    <property type="entry name" value="Homodimeric domain of signal transducing histidine kinase"/>
    <property type="match status" value="1"/>
</dbReference>
<evidence type="ECO:0000313" key="9">
    <source>
        <dbReference type="EMBL" id="MBE9069244.1"/>
    </source>
</evidence>
<evidence type="ECO:0000256" key="3">
    <source>
        <dbReference type="ARBA" id="ARBA00022553"/>
    </source>
</evidence>
<evidence type="ECO:0000256" key="2">
    <source>
        <dbReference type="ARBA" id="ARBA00012438"/>
    </source>
</evidence>